<protein>
    <submittedName>
        <fullName evidence="8">CG12730</fullName>
    </submittedName>
</protein>
<evidence type="ECO:0000256" key="5">
    <source>
        <dbReference type="PROSITE-ProRule" id="PRU00581"/>
    </source>
</evidence>
<proteinExistence type="predicted"/>
<dbReference type="AlphaFoldDB" id="A0A0M4F8Z4"/>
<sequence>MSASHGNDRKYLRSIEGLSKITCLLCGFIGFLCIVCSSVRLSNFRGCFYLVIVLIGFGVTLTLLLSRYLRCGQSWQCNMSRWSLSTHAALALGHFIASGLVLSLDIGAYTAAAFFGLTIFSINALEGYGSYRRSRQRDVSTQTA</sequence>
<dbReference type="PROSITE" id="PS51225">
    <property type="entry name" value="MARVEL"/>
    <property type="match status" value="1"/>
</dbReference>
<feature type="transmembrane region" description="Helical" evidence="6">
    <location>
        <begin position="81"/>
        <end position="100"/>
    </location>
</feature>
<feature type="transmembrane region" description="Helical" evidence="6">
    <location>
        <begin position="48"/>
        <end position="69"/>
    </location>
</feature>
<keyword evidence="2 5" id="KW-0812">Transmembrane</keyword>
<dbReference type="InterPro" id="IPR008253">
    <property type="entry name" value="Marvel"/>
</dbReference>
<evidence type="ECO:0000313" key="9">
    <source>
        <dbReference type="Proteomes" id="UP000494163"/>
    </source>
</evidence>
<evidence type="ECO:0000256" key="2">
    <source>
        <dbReference type="ARBA" id="ARBA00022692"/>
    </source>
</evidence>
<accession>A0A0M4F8Z4</accession>
<keyword evidence="4 5" id="KW-0472">Membrane</keyword>
<keyword evidence="3 6" id="KW-1133">Transmembrane helix</keyword>
<evidence type="ECO:0000313" key="8">
    <source>
        <dbReference type="EMBL" id="ALC48937.1"/>
    </source>
</evidence>
<name>A0A0M4F8Z4_DROBS</name>
<keyword evidence="9" id="KW-1185">Reference proteome</keyword>
<evidence type="ECO:0000259" key="7">
    <source>
        <dbReference type="PROSITE" id="PS51225"/>
    </source>
</evidence>
<gene>
    <name evidence="8" type="ORF">Dbus_chrXg793</name>
</gene>
<dbReference type="Proteomes" id="UP000494163">
    <property type="component" value="Chromosome X"/>
</dbReference>
<feature type="transmembrane region" description="Helical" evidence="6">
    <location>
        <begin position="106"/>
        <end position="125"/>
    </location>
</feature>
<feature type="domain" description="MARVEL" evidence="7">
    <location>
        <begin position="11"/>
        <end position="135"/>
    </location>
</feature>
<organism evidence="8 9">
    <name type="scientific">Drosophila busckii</name>
    <name type="common">Fruit fly</name>
    <dbReference type="NCBI Taxonomy" id="30019"/>
    <lineage>
        <taxon>Eukaryota</taxon>
        <taxon>Metazoa</taxon>
        <taxon>Ecdysozoa</taxon>
        <taxon>Arthropoda</taxon>
        <taxon>Hexapoda</taxon>
        <taxon>Insecta</taxon>
        <taxon>Pterygota</taxon>
        <taxon>Neoptera</taxon>
        <taxon>Endopterygota</taxon>
        <taxon>Diptera</taxon>
        <taxon>Brachycera</taxon>
        <taxon>Muscomorpha</taxon>
        <taxon>Ephydroidea</taxon>
        <taxon>Drosophilidae</taxon>
        <taxon>Drosophila</taxon>
    </lineage>
</organism>
<dbReference type="GO" id="GO:0016020">
    <property type="term" value="C:membrane"/>
    <property type="evidence" value="ECO:0007669"/>
    <property type="project" value="UniProtKB-SubCell"/>
</dbReference>
<comment type="subcellular location">
    <subcellularLocation>
        <location evidence="1">Membrane</location>
        <topology evidence="1">Multi-pass membrane protein</topology>
    </subcellularLocation>
</comment>
<evidence type="ECO:0000256" key="1">
    <source>
        <dbReference type="ARBA" id="ARBA00004141"/>
    </source>
</evidence>
<reference evidence="8 9" key="1">
    <citation type="submission" date="2015-08" db="EMBL/GenBank/DDBJ databases">
        <title>Ancestral chromatin configuration constrains chromatin evolution on differentiating sex chromosomes in Drosophila.</title>
        <authorList>
            <person name="Zhou Q."/>
            <person name="Bachtrog D."/>
        </authorList>
    </citation>
    <scope>NUCLEOTIDE SEQUENCE [LARGE SCALE GENOMIC DNA]</scope>
    <source>
        <tissue evidence="8">Whole larvae</tissue>
    </source>
</reference>
<evidence type="ECO:0000256" key="4">
    <source>
        <dbReference type="ARBA" id="ARBA00023136"/>
    </source>
</evidence>
<evidence type="ECO:0000256" key="3">
    <source>
        <dbReference type="ARBA" id="ARBA00022989"/>
    </source>
</evidence>
<dbReference type="OMA" id="GFLCIVC"/>
<dbReference type="OrthoDB" id="10028364at2759"/>
<evidence type="ECO:0000256" key="6">
    <source>
        <dbReference type="SAM" id="Phobius"/>
    </source>
</evidence>
<feature type="transmembrane region" description="Helical" evidence="6">
    <location>
        <begin position="21"/>
        <end position="42"/>
    </location>
</feature>
<dbReference type="EMBL" id="CP012528">
    <property type="protein sequence ID" value="ALC48937.1"/>
    <property type="molecule type" value="Genomic_DNA"/>
</dbReference>